<dbReference type="EMBL" id="LOHG01000003">
    <property type="protein sequence ID" value="MCI8209333.1"/>
    <property type="molecule type" value="Genomic_DNA"/>
</dbReference>
<evidence type="ECO:0000259" key="2">
    <source>
        <dbReference type="Pfam" id="PF20249"/>
    </source>
</evidence>
<proteinExistence type="predicted"/>
<protein>
    <recommendedName>
        <fullName evidence="2">Toxin VasX N-terminal region domain-containing protein</fullName>
    </recommendedName>
</protein>
<feature type="region of interest" description="Disordered" evidence="1">
    <location>
        <begin position="321"/>
        <end position="342"/>
    </location>
</feature>
<gene>
    <name evidence="3" type="ORF">AUC61_07270</name>
</gene>
<dbReference type="RefSeq" id="WP_243245302.1">
    <property type="nucleotide sequence ID" value="NZ_LOHG01000003.1"/>
</dbReference>
<comment type="caution">
    <text evidence="3">The sequence shown here is derived from an EMBL/GenBank/DDBJ whole genome shotgun (WGS) entry which is preliminary data.</text>
</comment>
<feature type="domain" description="Toxin VasX N-terminal region" evidence="2">
    <location>
        <begin position="31"/>
        <end position="165"/>
    </location>
</feature>
<keyword evidence="4" id="KW-1185">Reference proteome</keyword>
<sequence length="1178" mass="131262">MTAPHITPRGHMANLVAKARPAEAPDAGGFCPLMSRTLQLLPVRYGLVEDLDPSIEITMPYKLQALPLGFRLLRDGYLYIIDSSTGLLHEYQITHGSVTALLFKGDQVTRDRRTDVTETDPALAFSRSSVLHVAFSEVQWTAFKCAQVMKVTAEREYFMQRVSFEGIEKGQARDLIDDRKMAIWLAESSGSWADKPDEISKKIPYAWEHTPLYRQTIIEEFTSQITTAHKRDFLFLAVRDDVGVMRDLAQHQDQVVDQIEIWAKSGTEEGQVERDYLLGCYIESLTQISEADLGKRAETDRAFAAVLDDIEYLAEPERSDTRKTLREVMSEDNSQHPAPNVDDPALPAELQARLKQITPSADPSNPYAGEADRIRTLQQYYLEQRFTNTSQAFIARHRQPLWRLYRQMDKRTKELLHGAKFGQRGINELIDRPAMDAFLKKQREVLQPLNELLEKITQDRIDLLLKNRLHRAIWYYDVEDNEQVDHALLTEYACLKDICRSDYALENVLTWLNTNPAMTRPMFYAAPLSAQTELGVQFAYFVNAGWLLIKDAPDSLERLQQWGAGVLLNTERLSASTQVIINAAWGTLAPALHMGIQQALQVFLQQMDKGQLPDMDALFRSLPKATGVTILDAARRENVAFQIASAEDLKALGETVKAVQKERKYLRYLNNEAQESRARHPLWHTSTAAENLKISRQATQQRLNKLEEQLAKAMSPLAELPSDTAHLQAASSGKPGLALVFPAQQHQEVKTVLDNYRRGVTVAPKAGLLGDGAGLLVFVAQVVNFVQVKKEVDLQSDGAKNWASLWSSATATSAAGFGAAQGIADTALSAHAAELAKNLKKAELMGVHVQMGKLHVWLGGVGYAAGAIAAAMSLNSSHKNWTDAVRNGNGDAQTGAAISMFGNSGFIATNSYGVVQSTQALRHVLAAEAGSAARTTAWALAGTRLSTVFFRFNVAGILLTALELSGNWFYNRNNLSGHDRWLLRTPWSQDAERRRSLSLSNYQKELHGHIQAPRMEIVPSNDDPSNPKPRLFLLHFPKLSADNLALPIDSHASVALLKIGGYQIVRAQHGRDYNPEKWTPLNKGLEESFQLYQETPLILRLTNISGLLTSPTPGRCDLMLSILLGYRTHEGQYEGHSYDVRFQLTGESGDFPAVDIEHQGDQCPHFGIYPATMPSGKN</sequence>
<dbReference type="CDD" id="cd20708">
    <property type="entry name" value="MIX_IV"/>
    <property type="match status" value="1"/>
</dbReference>
<dbReference type="Proteomes" id="UP001320513">
    <property type="component" value="Unassembled WGS sequence"/>
</dbReference>
<evidence type="ECO:0000313" key="3">
    <source>
        <dbReference type="EMBL" id="MCI8209333.1"/>
    </source>
</evidence>
<name>A0ABS9ZKB6_9PSED</name>
<accession>A0ABS9ZKB6</accession>
<organism evidence="3 4">
    <name type="scientific">Pseudomonas maioricensis</name>
    <dbReference type="NCBI Taxonomy" id="1766623"/>
    <lineage>
        <taxon>Bacteria</taxon>
        <taxon>Pseudomonadati</taxon>
        <taxon>Pseudomonadota</taxon>
        <taxon>Gammaproteobacteria</taxon>
        <taxon>Pseudomonadales</taxon>
        <taxon>Pseudomonadaceae</taxon>
        <taxon>Pseudomonas</taxon>
    </lineage>
</organism>
<dbReference type="InterPro" id="IPR046864">
    <property type="entry name" value="VasX_N"/>
</dbReference>
<evidence type="ECO:0000256" key="1">
    <source>
        <dbReference type="SAM" id="MobiDB-lite"/>
    </source>
</evidence>
<dbReference type="Pfam" id="PF20249">
    <property type="entry name" value="VasX_N"/>
    <property type="match status" value="1"/>
</dbReference>
<reference evidence="3 4" key="1">
    <citation type="submission" date="2015-12" db="EMBL/GenBank/DDBJ databases">
        <title>Phylogenomics in the description of a new species in the Pseudomonas syringae group.</title>
        <authorList>
            <person name="Busquets A."/>
            <person name="Gomila M."/>
            <person name="Beiki F."/>
            <person name="Rahimian H."/>
            <person name="Mulet M."/>
            <person name="Sanchez D."/>
            <person name="Garcia-Valdes E."/>
            <person name="Lalucat J."/>
        </authorList>
    </citation>
    <scope>NUCLEOTIDE SEQUENCE [LARGE SCALE GENOMIC DNA]</scope>
    <source>
        <strain evidence="3 4">S25</strain>
    </source>
</reference>
<evidence type="ECO:0000313" key="4">
    <source>
        <dbReference type="Proteomes" id="UP001320513"/>
    </source>
</evidence>